<dbReference type="PROSITE" id="PS50048">
    <property type="entry name" value="ZN2_CY6_FUNGAL_2"/>
    <property type="match status" value="1"/>
</dbReference>
<dbReference type="InterPro" id="IPR050987">
    <property type="entry name" value="AtrR-like"/>
</dbReference>
<name>A0A9P4QY81_9PLEO</name>
<dbReference type="GO" id="GO:0000981">
    <property type="term" value="F:DNA-binding transcription factor activity, RNA polymerase II-specific"/>
    <property type="evidence" value="ECO:0007669"/>
    <property type="project" value="InterPro"/>
</dbReference>
<feature type="domain" description="Zn(2)-C6 fungal-type" evidence="2">
    <location>
        <begin position="17"/>
        <end position="46"/>
    </location>
</feature>
<proteinExistence type="predicted"/>
<comment type="caution">
    <text evidence="3">The sequence shown here is derived from an EMBL/GenBank/DDBJ whole genome shotgun (WGS) entry which is preliminary data.</text>
</comment>
<dbReference type="Pfam" id="PF00172">
    <property type="entry name" value="Zn_clus"/>
    <property type="match status" value="1"/>
</dbReference>
<dbReference type="InterPro" id="IPR001138">
    <property type="entry name" value="Zn2Cys6_DnaBD"/>
</dbReference>
<dbReference type="SMART" id="SM00066">
    <property type="entry name" value="GAL4"/>
    <property type="match status" value="1"/>
</dbReference>
<reference evidence="3" key="1">
    <citation type="journal article" date="2020" name="Stud. Mycol.">
        <title>101 Dothideomycetes genomes: a test case for predicting lifestyles and emergence of pathogens.</title>
        <authorList>
            <person name="Haridas S."/>
            <person name="Albert R."/>
            <person name="Binder M."/>
            <person name="Bloem J."/>
            <person name="Labutti K."/>
            <person name="Salamov A."/>
            <person name="Andreopoulos B."/>
            <person name="Baker S."/>
            <person name="Barry K."/>
            <person name="Bills G."/>
            <person name="Bluhm B."/>
            <person name="Cannon C."/>
            <person name="Castanera R."/>
            <person name="Culley D."/>
            <person name="Daum C."/>
            <person name="Ezra D."/>
            <person name="Gonzalez J."/>
            <person name="Henrissat B."/>
            <person name="Kuo A."/>
            <person name="Liang C."/>
            <person name="Lipzen A."/>
            <person name="Lutzoni F."/>
            <person name="Magnuson J."/>
            <person name="Mondo S."/>
            <person name="Nolan M."/>
            <person name="Ohm R."/>
            <person name="Pangilinan J."/>
            <person name="Park H.-J."/>
            <person name="Ramirez L."/>
            <person name="Alfaro M."/>
            <person name="Sun H."/>
            <person name="Tritt A."/>
            <person name="Yoshinaga Y."/>
            <person name="Zwiers L.-H."/>
            <person name="Turgeon B."/>
            <person name="Goodwin S."/>
            <person name="Spatafora J."/>
            <person name="Crous P."/>
            <person name="Grigoriev I."/>
        </authorList>
    </citation>
    <scope>NUCLEOTIDE SEQUENCE</scope>
    <source>
        <strain evidence="3">CBS 125425</strain>
    </source>
</reference>
<keyword evidence="4" id="KW-1185">Reference proteome</keyword>
<dbReference type="OrthoDB" id="6133115at2759"/>
<dbReference type="EMBL" id="ML996162">
    <property type="protein sequence ID" value="KAF2733372.1"/>
    <property type="molecule type" value="Genomic_DNA"/>
</dbReference>
<dbReference type="SUPFAM" id="SSF57701">
    <property type="entry name" value="Zn2/Cys6 DNA-binding domain"/>
    <property type="match status" value="1"/>
</dbReference>
<gene>
    <name evidence="3" type="ORF">EJ04DRAFT_273524</name>
</gene>
<sequence>MDPSTLPRARKRRAVNACATCRNSKVKCDGERPCQRCTRNQARCEYYDTVKDPTVLRIEALEAEVVAVKAGLENFRGQSIGSVSIPSPQTSVSAPSLVTARSAPTAAACTSARVTATTAAASENAVQKGLITIDQASFWFRSFFSGSVCTNLDSHQQR</sequence>
<evidence type="ECO:0000259" key="2">
    <source>
        <dbReference type="PROSITE" id="PS50048"/>
    </source>
</evidence>
<accession>A0A9P4QY81</accession>
<evidence type="ECO:0000313" key="3">
    <source>
        <dbReference type="EMBL" id="KAF2733372.1"/>
    </source>
</evidence>
<keyword evidence="1" id="KW-0539">Nucleus</keyword>
<dbReference type="AlphaFoldDB" id="A0A9P4QY81"/>
<dbReference type="PROSITE" id="PS00463">
    <property type="entry name" value="ZN2_CY6_FUNGAL_1"/>
    <property type="match status" value="1"/>
</dbReference>
<evidence type="ECO:0000313" key="4">
    <source>
        <dbReference type="Proteomes" id="UP000799444"/>
    </source>
</evidence>
<dbReference type="Proteomes" id="UP000799444">
    <property type="component" value="Unassembled WGS sequence"/>
</dbReference>
<protein>
    <recommendedName>
        <fullName evidence="2">Zn(2)-C6 fungal-type domain-containing protein</fullName>
    </recommendedName>
</protein>
<dbReference type="CDD" id="cd00067">
    <property type="entry name" value="GAL4"/>
    <property type="match status" value="1"/>
</dbReference>
<dbReference type="Gene3D" id="4.10.240.10">
    <property type="entry name" value="Zn(2)-C6 fungal-type DNA-binding domain"/>
    <property type="match status" value="1"/>
</dbReference>
<dbReference type="PANTHER" id="PTHR46910">
    <property type="entry name" value="TRANSCRIPTION FACTOR PDR1"/>
    <property type="match status" value="1"/>
</dbReference>
<dbReference type="GO" id="GO:0008270">
    <property type="term" value="F:zinc ion binding"/>
    <property type="evidence" value="ECO:0007669"/>
    <property type="project" value="InterPro"/>
</dbReference>
<evidence type="ECO:0000256" key="1">
    <source>
        <dbReference type="ARBA" id="ARBA00023242"/>
    </source>
</evidence>
<organism evidence="3 4">
    <name type="scientific">Polyplosphaeria fusca</name>
    <dbReference type="NCBI Taxonomy" id="682080"/>
    <lineage>
        <taxon>Eukaryota</taxon>
        <taxon>Fungi</taxon>
        <taxon>Dikarya</taxon>
        <taxon>Ascomycota</taxon>
        <taxon>Pezizomycotina</taxon>
        <taxon>Dothideomycetes</taxon>
        <taxon>Pleosporomycetidae</taxon>
        <taxon>Pleosporales</taxon>
        <taxon>Tetraplosphaeriaceae</taxon>
        <taxon>Polyplosphaeria</taxon>
    </lineage>
</organism>
<dbReference type="InterPro" id="IPR036864">
    <property type="entry name" value="Zn2-C6_fun-type_DNA-bd_sf"/>
</dbReference>
<dbReference type="PANTHER" id="PTHR46910:SF1">
    <property type="entry name" value="MISCELLANEOUS ZN(II)2CYS6 TRANSCRIPTION FACTOR (EUROFUNG)-RELATED"/>
    <property type="match status" value="1"/>
</dbReference>